<reference evidence="4" key="1">
    <citation type="journal article" date="2020" name="Phytopathology">
        <title>Genome sequence and comparative analysis of Colletotrichum gloeosporioides isolated from Liriodendron leaves.</title>
        <authorList>
            <person name="Fu F.F."/>
            <person name="Hao Z."/>
            <person name="Wang P."/>
            <person name="Lu Y."/>
            <person name="Xue L.J."/>
            <person name="Wei G."/>
            <person name="Tian Y."/>
            <person name="Baishi H."/>
            <person name="Xu H."/>
            <person name="Shi J."/>
            <person name="Cheng T."/>
            <person name="Wang G."/>
            <person name="Yi Y."/>
            <person name="Chen J."/>
        </authorList>
    </citation>
    <scope>NUCLEOTIDE SEQUENCE</scope>
    <source>
        <strain evidence="4">Lc1</strain>
    </source>
</reference>
<dbReference type="Pfam" id="PF01480">
    <property type="entry name" value="PWI"/>
    <property type="match status" value="1"/>
</dbReference>
<proteinExistence type="predicted"/>
<accession>A0A8H4FG80</accession>
<dbReference type="SMART" id="SM00311">
    <property type="entry name" value="PWI"/>
    <property type="match status" value="1"/>
</dbReference>
<dbReference type="GeneID" id="69016707"/>
<feature type="compositionally biased region" description="Basic and acidic residues" evidence="2">
    <location>
        <begin position="791"/>
        <end position="806"/>
    </location>
</feature>
<feature type="compositionally biased region" description="Low complexity" evidence="2">
    <location>
        <begin position="893"/>
        <end position="904"/>
    </location>
</feature>
<gene>
    <name evidence="4" type="ORF">GCG54_00009574</name>
</gene>
<feature type="compositionally biased region" description="Basic and acidic residues" evidence="2">
    <location>
        <begin position="851"/>
        <end position="885"/>
    </location>
</feature>
<dbReference type="EMBL" id="WVTB01000072">
    <property type="protein sequence ID" value="KAF3800900.1"/>
    <property type="molecule type" value="Genomic_DNA"/>
</dbReference>
<dbReference type="PANTHER" id="PTHR18806">
    <property type="entry name" value="RBM25 PROTEIN"/>
    <property type="match status" value="1"/>
</dbReference>
<feature type="compositionally biased region" description="Low complexity" evidence="2">
    <location>
        <begin position="695"/>
        <end position="715"/>
    </location>
</feature>
<dbReference type="Pfam" id="PF14661">
    <property type="entry name" value="HAUS6_N"/>
    <property type="match status" value="1"/>
</dbReference>
<dbReference type="Proteomes" id="UP000613401">
    <property type="component" value="Unassembled WGS sequence"/>
</dbReference>
<feature type="region of interest" description="Disordered" evidence="2">
    <location>
        <begin position="677"/>
        <end position="779"/>
    </location>
</feature>
<name>A0A8H4FG80_COLGL</name>
<dbReference type="GO" id="GO:0003729">
    <property type="term" value="F:mRNA binding"/>
    <property type="evidence" value="ECO:0007669"/>
    <property type="project" value="TreeGrafter"/>
</dbReference>
<feature type="compositionally biased region" description="Acidic residues" evidence="2">
    <location>
        <begin position="754"/>
        <end position="764"/>
    </location>
</feature>
<feature type="region of interest" description="Disordered" evidence="2">
    <location>
        <begin position="354"/>
        <end position="407"/>
    </location>
</feature>
<dbReference type="InterPro" id="IPR002483">
    <property type="entry name" value="PWI_dom"/>
</dbReference>
<keyword evidence="5" id="KW-1185">Reference proteome</keyword>
<feature type="region of interest" description="Disordered" evidence="2">
    <location>
        <begin position="791"/>
        <end position="831"/>
    </location>
</feature>
<feature type="compositionally biased region" description="Low complexity" evidence="2">
    <location>
        <begin position="385"/>
        <end position="396"/>
    </location>
</feature>
<dbReference type="InterPro" id="IPR052768">
    <property type="entry name" value="RBM25"/>
</dbReference>
<dbReference type="Gene3D" id="1.20.1390.10">
    <property type="entry name" value="PWI domain"/>
    <property type="match status" value="1"/>
</dbReference>
<sequence>MATLPPNSLLARSRQPRAVPSAKASGASVTTSVAQPPIATSNVNLFLTNLRLLDFSSYPDWPDFDAQTFTVQKKRIQCVEWTLYQLFVLWDPEEARNKLQPFFPPRDHVQSLNLRAALLRSLEQAKKTGVLGRDAVVRKTMLDECRGERLEEVLAVFSSAVLKKMVAEVAEAEGEFPAVAQQLALENRGYSAERAELVTLALAHKVSIRHAMRRKDEARQQYRGLAELLHLKEQNIAHRKEQIKVAREQSKHKDISDDVKLDTWRTVRNNWAGNEQWMETLLYGDANARKDGVLSAPFDRVWRRLHNHPHCIVMSYNPYGAGNPYGPPPSYGGFPGSNAAPGMAPPPGLGLGYQAAPSSSYADRYSGPPPGMSSAPGMAPPPGVQQSNNAQANRQSGLPPNFQAPANLPNINFSAPVIRLGTIGAKPGAPESGRKDSNTPSGGRQGLGMDRGFDQSRAAAREHMQSLVPPTSEEKLRTLFVHEIPDGVGGDEGIERILNAVGKLRRWDAATSVLSDGKGAKFGFAQYEDADSFSTAADLLQDTEVPLKRQSPAEAPSADDDKFEGVEMVKLQVTVDPNSLKYIESYREGRGDDSGADSRTQAAKDALRHVIRDLVYPKTATNIDGEGDVAMGNSGENVEVVNIPLAQDDELADIPAEMREVVAAEIAAFRERSNKRDMERLKREEEMEEMERNRSGPSRPSRLDSPPPSNSNNIPVGPRGVPNAPSGPRGQNGTRTTSFVNGGISNTEFSINREDEDTDADDEELYQRELSKQKSEDEKMYLEAERKWVNRERSRAAALEREKERELQEEESLERRVQEQLEREKAWDDEREASRKNHLYYRDHAAWVKKRQIERADEQARDEADRKAEEDEQRREAADMEKARGMADSFLDQQAQEMEQRQQATVSAPAPFKLSLGAAAQRSQAQRAAPQRRTVAEVEGLLDDEEQDSTAKRQLIPIQFEPTTAADKMTEEEISKAVRALAQEIPSEKEGLWNWAVQWDYLDDAIIREKLRPFVEKKIVEYLGVQEELLVEVVEEHLRKHAKPSDLVEELVPALDDEAEDMVKKLWRMVIFFTESEKRGYPA</sequence>
<feature type="compositionally biased region" description="Basic and acidic residues" evidence="2">
    <location>
        <begin position="813"/>
        <end position="831"/>
    </location>
</feature>
<feature type="compositionally biased region" description="Basic and acidic residues" evidence="2">
    <location>
        <begin position="765"/>
        <end position="779"/>
    </location>
</feature>
<feature type="domain" description="PWI" evidence="3">
    <location>
        <begin position="990"/>
        <end position="1083"/>
    </location>
</feature>
<evidence type="ECO:0000256" key="1">
    <source>
        <dbReference type="SAM" id="Coils"/>
    </source>
</evidence>
<dbReference type="RefSeq" id="XP_045260059.1">
    <property type="nucleotide sequence ID" value="XM_045409517.1"/>
</dbReference>
<feature type="compositionally biased region" description="Polar residues" evidence="2">
    <location>
        <begin position="729"/>
        <end position="750"/>
    </location>
</feature>
<organism evidence="4 5">
    <name type="scientific">Colletotrichum gloeosporioides</name>
    <name type="common">Anthracnose fungus</name>
    <name type="synonym">Glomerella cingulata</name>
    <dbReference type="NCBI Taxonomy" id="474922"/>
    <lineage>
        <taxon>Eukaryota</taxon>
        <taxon>Fungi</taxon>
        <taxon>Dikarya</taxon>
        <taxon>Ascomycota</taxon>
        <taxon>Pezizomycotina</taxon>
        <taxon>Sordariomycetes</taxon>
        <taxon>Hypocreomycetidae</taxon>
        <taxon>Glomerellales</taxon>
        <taxon>Glomerellaceae</taxon>
        <taxon>Colletotrichum</taxon>
        <taxon>Colletotrichum gloeosporioides species complex</taxon>
    </lineage>
</organism>
<evidence type="ECO:0000256" key="2">
    <source>
        <dbReference type="SAM" id="MobiDB-lite"/>
    </source>
</evidence>
<protein>
    <submittedName>
        <fullName evidence="4">RNA-binding protein 25</fullName>
    </submittedName>
</protein>
<feature type="compositionally biased region" description="Low complexity" evidence="2">
    <location>
        <begin position="918"/>
        <end position="933"/>
    </location>
</feature>
<dbReference type="PANTHER" id="PTHR18806:SF4">
    <property type="entry name" value="RNA-BINDING PROTEIN 25"/>
    <property type="match status" value="1"/>
</dbReference>
<dbReference type="GO" id="GO:0005681">
    <property type="term" value="C:spliceosomal complex"/>
    <property type="evidence" value="ECO:0007669"/>
    <property type="project" value="TreeGrafter"/>
</dbReference>
<feature type="coiled-coil region" evidence="1">
    <location>
        <begin position="208"/>
        <end position="235"/>
    </location>
</feature>
<dbReference type="InterPro" id="IPR028163">
    <property type="entry name" value="HAUS_6_N"/>
</dbReference>
<reference evidence="4" key="2">
    <citation type="submission" date="2020-03" db="EMBL/GenBank/DDBJ databases">
        <authorList>
            <person name="Fu F.-F."/>
            <person name="Chen J."/>
        </authorList>
    </citation>
    <scope>NUCLEOTIDE SEQUENCE</scope>
    <source>
        <strain evidence="4">Lc1</strain>
    </source>
</reference>
<feature type="compositionally biased region" description="Basic and acidic residues" evidence="2">
    <location>
        <begin position="677"/>
        <end position="694"/>
    </location>
</feature>
<dbReference type="AlphaFoldDB" id="A0A8H4FG80"/>
<evidence type="ECO:0000259" key="3">
    <source>
        <dbReference type="PROSITE" id="PS51025"/>
    </source>
</evidence>
<evidence type="ECO:0000313" key="4">
    <source>
        <dbReference type="EMBL" id="KAF3800900.1"/>
    </source>
</evidence>
<evidence type="ECO:0000313" key="5">
    <source>
        <dbReference type="Proteomes" id="UP000613401"/>
    </source>
</evidence>
<keyword evidence="1" id="KW-0175">Coiled coil</keyword>
<dbReference type="PROSITE" id="PS51025">
    <property type="entry name" value="PWI"/>
    <property type="match status" value="1"/>
</dbReference>
<feature type="region of interest" description="Disordered" evidence="2">
    <location>
        <begin position="422"/>
        <end position="451"/>
    </location>
</feature>
<comment type="caution">
    <text evidence="4">The sequence shown here is derived from an EMBL/GenBank/DDBJ whole genome shotgun (WGS) entry which is preliminary data.</text>
</comment>
<feature type="region of interest" description="Disordered" evidence="2">
    <location>
        <begin position="851"/>
        <end position="949"/>
    </location>
</feature>